<evidence type="ECO:0000313" key="3">
    <source>
        <dbReference type="EMBL" id="ERN16109.1"/>
    </source>
</evidence>
<reference evidence="4" key="1">
    <citation type="journal article" date="2013" name="Science">
        <title>The Amborella genome and the evolution of flowering plants.</title>
        <authorList>
            <consortium name="Amborella Genome Project"/>
        </authorList>
    </citation>
    <scope>NUCLEOTIDE SEQUENCE [LARGE SCALE GENOMIC DNA]</scope>
</reference>
<feature type="chain" id="PRO_5004658828" description="Legume lectin domain-containing protein" evidence="2">
    <location>
        <begin position="26"/>
        <end position="123"/>
    </location>
</feature>
<accession>U5D106</accession>
<keyword evidence="4" id="KW-1185">Reference proteome</keyword>
<dbReference type="AlphaFoldDB" id="U5D106"/>
<evidence type="ECO:0008006" key="5">
    <source>
        <dbReference type="Google" id="ProtNLM"/>
    </source>
</evidence>
<proteinExistence type="predicted"/>
<dbReference type="HOGENOM" id="CLU_2018292_0_0_1"/>
<feature type="signal peptide" evidence="2">
    <location>
        <begin position="1"/>
        <end position="25"/>
    </location>
</feature>
<gene>
    <name evidence="3" type="ORF">AMTR_s00030p00192710</name>
</gene>
<evidence type="ECO:0000256" key="1">
    <source>
        <dbReference type="SAM" id="MobiDB-lite"/>
    </source>
</evidence>
<keyword evidence="2" id="KW-0732">Signal</keyword>
<dbReference type="Proteomes" id="UP000017836">
    <property type="component" value="Unassembled WGS sequence"/>
</dbReference>
<evidence type="ECO:0000256" key="2">
    <source>
        <dbReference type="SAM" id="SignalP"/>
    </source>
</evidence>
<dbReference type="Gramene" id="ERN16109">
    <property type="protein sequence ID" value="ERN16109"/>
    <property type="gene ID" value="AMTR_s00030p00192710"/>
</dbReference>
<protein>
    <recommendedName>
        <fullName evidence="5">Legume lectin domain-containing protein</fullName>
    </recommendedName>
</protein>
<organism evidence="3 4">
    <name type="scientific">Amborella trichopoda</name>
    <dbReference type="NCBI Taxonomy" id="13333"/>
    <lineage>
        <taxon>Eukaryota</taxon>
        <taxon>Viridiplantae</taxon>
        <taxon>Streptophyta</taxon>
        <taxon>Embryophyta</taxon>
        <taxon>Tracheophyta</taxon>
        <taxon>Spermatophyta</taxon>
        <taxon>Magnoliopsida</taxon>
        <taxon>Amborellales</taxon>
        <taxon>Amborellaceae</taxon>
        <taxon>Amborella</taxon>
    </lineage>
</organism>
<evidence type="ECO:0000313" key="4">
    <source>
        <dbReference type="Proteomes" id="UP000017836"/>
    </source>
</evidence>
<sequence length="123" mass="12880">MAAVLSMIRLVLLLAMLSVMRNAAGLGFVASDDNDATAFWAEVGSESGSTGLDGLVHMGSDRTLISVKSRKLMLETSRKVGSSGADGGYGDDLRGVPSGPNPLHHNGSPPFHHNWTPAKPQIP</sequence>
<name>U5D106_AMBTC</name>
<dbReference type="EMBL" id="KI392485">
    <property type="protein sequence ID" value="ERN16109.1"/>
    <property type="molecule type" value="Genomic_DNA"/>
</dbReference>
<feature type="region of interest" description="Disordered" evidence="1">
    <location>
        <begin position="76"/>
        <end position="123"/>
    </location>
</feature>